<organism evidence="3 4">
    <name type="scientific">Allorhodopirellula heiligendammensis</name>
    <dbReference type="NCBI Taxonomy" id="2714739"/>
    <lineage>
        <taxon>Bacteria</taxon>
        <taxon>Pseudomonadati</taxon>
        <taxon>Planctomycetota</taxon>
        <taxon>Planctomycetia</taxon>
        <taxon>Pirellulales</taxon>
        <taxon>Pirellulaceae</taxon>
        <taxon>Allorhodopirellula</taxon>
    </lineage>
</organism>
<dbReference type="EMBL" id="SJPU01000002">
    <property type="protein sequence ID" value="TWU16557.1"/>
    <property type="molecule type" value="Genomic_DNA"/>
</dbReference>
<protein>
    <submittedName>
        <fullName evidence="3">Uncharacterized protein</fullName>
    </submittedName>
</protein>
<dbReference type="SUPFAM" id="SSF52540">
    <property type="entry name" value="P-loop containing nucleoside triphosphate hydrolases"/>
    <property type="match status" value="1"/>
</dbReference>
<evidence type="ECO:0000313" key="4">
    <source>
        <dbReference type="Proteomes" id="UP000319908"/>
    </source>
</evidence>
<keyword evidence="4" id="KW-1185">Reference proteome</keyword>
<dbReference type="PANTHER" id="PTHR35369">
    <property type="entry name" value="BLR3025 PROTEIN-RELATED"/>
    <property type="match status" value="1"/>
</dbReference>
<dbReference type="Proteomes" id="UP000319908">
    <property type="component" value="Unassembled WGS sequence"/>
</dbReference>
<proteinExistence type="predicted"/>
<evidence type="ECO:0000256" key="2">
    <source>
        <dbReference type="SAM" id="MobiDB-lite"/>
    </source>
</evidence>
<feature type="region of interest" description="Disordered" evidence="2">
    <location>
        <begin position="33"/>
        <end position="78"/>
    </location>
</feature>
<feature type="region of interest" description="Disordered" evidence="2">
    <location>
        <begin position="399"/>
        <end position="424"/>
    </location>
</feature>
<feature type="region of interest" description="Disordered" evidence="2">
    <location>
        <begin position="159"/>
        <end position="181"/>
    </location>
</feature>
<dbReference type="RefSeq" id="WP_146408179.1">
    <property type="nucleotide sequence ID" value="NZ_SJPU01000002.1"/>
</dbReference>
<name>A0A5C6BY25_9BACT</name>
<evidence type="ECO:0000256" key="1">
    <source>
        <dbReference type="ARBA" id="ARBA00022763"/>
    </source>
</evidence>
<sequence>MAVSKTLSRPSRESPAQQTFAFWQTTEDTAGAKVAGATAASTASKPAARVTGWRPPATPPQEAPRRCDSGISSVSQFQPSSLPVDRRALMTELRGRAAAIAANPAMDSAARFSTGSQALDVCLPGGGLKRGWLCEWVAGHDASGASTLAMLAAASTMTDRSGRTGAGGADDSAGKRAAPPHRGPLLVVDPSGTFHAAAAIACGISPQRIVVCRPTSRRDSVWAIDQALRCSSVAAVWSALPWHFDDRDARRLQLAAEEGRTPGLFVLPSSARTRPSFAAVRWHVAAVPVDASRLSTDQRVAAGLPLRPPLDLRILCVSLDRARNFDHASSRQKTHAAGQSPTHNRVKTFLAVTPDARLHPLTPAIVAKLQRRPELPTIHAPAENRNEAVAMPLAARLADPASTHSRVGTHGPATRRSGGASRAG</sequence>
<dbReference type="PANTHER" id="PTHR35369:SF3">
    <property type="entry name" value="TRANSLESION DNA SYNTHESIS-ASSOCIATED PROTEIN IMUA"/>
    <property type="match status" value="1"/>
</dbReference>
<dbReference type="OrthoDB" id="211159at2"/>
<dbReference type="InterPro" id="IPR050356">
    <property type="entry name" value="SulA_CellDiv_inhibitor"/>
</dbReference>
<reference evidence="3 4" key="1">
    <citation type="journal article" date="2020" name="Antonie Van Leeuwenhoek">
        <title>Rhodopirellula heiligendammensis sp. nov., Rhodopirellula pilleata sp. nov., and Rhodopirellula solitaria sp. nov. isolated from natural or artificial marine surfaces in Northern Germany and California, USA, and emended description of the genus Rhodopirellula.</title>
        <authorList>
            <person name="Kallscheuer N."/>
            <person name="Wiegand S."/>
            <person name="Jogler M."/>
            <person name="Boedeker C."/>
            <person name="Peeters S.H."/>
            <person name="Rast P."/>
            <person name="Heuer A."/>
            <person name="Jetten M.S.M."/>
            <person name="Rohde M."/>
            <person name="Jogler C."/>
        </authorList>
    </citation>
    <scope>NUCLEOTIDE SEQUENCE [LARGE SCALE GENOMIC DNA]</scope>
    <source>
        <strain evidence="3 4">Poly21</strain>
    </source>
</reference>
<evidence type="ECO:0000313" key="3">
    <source>
        <dbReference type="EMBL" id="TWU16557.1"/>
    </source>
</evidence>
<dbReference type="Gene3D" id="3.40.50.300">
    <property type="entry name" value="P-loop containing nucleotide triphosphate hydrolases"/>
    <property type="match status" value="1"/>
</dbReference>
<dbReference type="GO" id="GO:0006281">
    <property type="term" value="P:DNA repair"/>
    <property type="evidence" value="ECO:0007669"/>
    <property type="project" value="TreeGrafter"/>
</dbReference>
<dbReference type="InterPro" id="IPR027417">
    <property type="entry name" value="P-loop_NTPase"/>
</dbReference>
<comment type="caution">
    <text evidence="3">The sequence shown here is derived from an EMBL/GenBank/DDBJ whole genome shotgun (WGS) entry which is preliminary data.</text>
</comment>
<accession>A0A5C6BY25</accession>
<dbReference type="AlphaFoldDB" id="A0A5C6BY25"/>
<feature type="compositionally biased region" description="Low complexity" evidence="2">
    <location>
        <begin position="33"/>
        <end position="48"/>
    </location>
</feature>
<gene>
    <name evidence="3" type="ORF">Poly21_37620</name>
</gene>
<keyword evidence="1" id="KW-0227">DNA damage</keyword>